<dbReference type="AlphaFoldDB" id="A0AAD1RYP9"/>
<evidence type="ECO:0000256" key="1">
    <source>
        <dbReference type="SAM" id="MobiDB-lite"/>
    </source>
</evidence>
<dbReference type="Proteomes" id="UP001295444">
    <property type="component" value="Chromosome 04"/>
</dbReference>
<organism evidence="2 3">
    <name type="scientific">Pelobates cultripes</name>
    <name type="common">Western spadefoot toad</name>
    <dbReference type="NCBI Taxonomy" id="61616"/>
    <lineage>
        <taxon>Eukaryota</taxon>
        <taxon>Metazoa</taxon>
        <taxon>Chordata</taxon>
        <taxon>Craniata</taxon>
        <taxon>Vertebrata</taxon>
        <taxon>Euteleostomi</taxon>
        <taxon>Amphibia</taxon>
        <taxon>Batrachia</taxon>
        <taxon>Anura</taxon>
        <taxon>Pelobatoidea</taxon>
        <taxon>Pelobatidae</taxon>
        <taxon>Pelobates</taxon>
    </lineage>
</organism>
<evidence type="ECO:0000313" key="3">
    <source>
        <dbReference type="Proteomes" id="UP001295444"/>
    </source>
</evidence>
<feature type="region of interest" description="Disordered" evidence="1">
    <location>
        <begin position="122"/>
        <end position="141"/>
    </location>
</feature>
<dbReference type="EMBL" id="OW240915">
    <property type="protein sequence ID" value="CAH2283932.1"/>
    <property type="molecule type" value="Genomic_DNA"/>
</dbReference>
<feature type="region of interest" description="Disordered" evidence="1">
    <location>
        <begin position="1"/>
        <end position="72"/>
    </location>
</feature>
<name>A0AAD1RYP9_PELCU</name>
<evidence type="ECO:0000313" key="2">
    <source>
        <dbReference type="EMBL" id="CAH2283932.1"/>
    </source>
</evidence>
<gene>
    <name evidence="2" type="ORF">PECUL_23A024945</name>
</gene>
<accession>A0AAD1RYP9</accession>
<sequence>MSPRHWGQRSLRPPYPTKQPTKRALTCPIKESGKRQTEPSEGRNTAKRLPPPGTNDYATKQSTLTAGPTTYSPYTHLVAQRPQRGVPRGTRQQMDFARFPTLADNRTLPYWALAHCKPAPTGEVSHPPYRRLPKPVLERAY</sequence>
<keyword evidence="3" id="KW-1185">Reference proteome</keyword>
<protein>
    <submittedName>
        <fullName evidence="2">Uncharacterized protein</fullName>
    </submittedName>
</protein>
<reference evidence="2" key="1">
    <citation type="submission" date="2022-03" db="EMBL/GenBank/DDBJ databases">
        <authorList>
            <person name="Alioto T."/>
            <person name="Alioto T."/>
            <person name="Gomez Garrido J."/>
        </authorList>
    </citation>
    <scope>NUCLEOTIDE SEQUENCE</scope>
</reference>
<proteinExistence type="predicted"/>
<feature type="compositionally biased region" description="Polar residues" evidence="1">
    <location>
        <begin position="56"/>
        <end position="72"/>
    </location>
</feature>
<feature type="compositionally biased region" description="Basic and acidic residues" evidence="1">
    <location>
        <begin position="31"/>
        <end position="41"/>
    </location>
</feature>